<evidence type="ECO:0000256" key="2">
    <source>
        <dbReference type="ARBA" id="ARBA00008335"/>
    </source>
</evidence>
<evidence type="ECO:0000256" key="6">
    <source>
        <dbReference type="ARBA" id="ARBA00022989"/>
    </source>
</evidence>
<keyword evidence="6 8" id="KW-1133">Transmembrane helix</keyword>
<feature type="transmembrane region" description="Helical" evidence="8">
    <location>
        <begin position="266"/>
        <end position="288"/>
    </location>
</feature>
<evidence type="ECO:0000256" key="3">
    <source>
        <dbReference type="ARBA" id="ARBA00022448"/>
    </source>
</evidence>
<keyword evidence="7 8" id="KW-0472">Membrane</keyword>
<evidence type="ECO:0000313" key="10">
    <source>
        <dbReference type="EMBL" id="SFH29526.1"/>
    </source>
</evidence>
<dbReference type="OrthoDB" id="63984at2"/>
<reference evidence="11" key="1">
    <citation type="submission" date="2016-10" db="EMBL/GenBank/DDBJ databases">
        <authorList>
            <person name="Varghese N."/>
            <person name="Submissions S."/>
        </authorList>
    </citation>
    <scope>NUCLEOTIDE SEQUENCE [LARGE SCALE GENOMIC DNA]</scope>
    <source>
        <strain evidence="11">DSM 17038</strain>
    </source>
</reference>
<feature type="transmembrane region" description="Helical" evidence="8">
    <location>
        <begin position="319"/>
        <end position="341"/>
    </location>
</feature>
<dbReference type="STRING" id="341036.SAMN05660649_04625"/>
<keyword evidence="11" id="KW-1185">Reference proteome</keyword>
<evidence type="ECO:0000256" key="8">
    <source>
        <dbReference type="SAM" id="Phobius"/>
    </source>
</evidence>
<feature type="transmembrane region" description="Helical" evidence="8">
    <location>
        <begin position="23"/>
        <end position="44"/>
    </location>
</feature>
<evidence type="ECO:0000256" key="1">
    <source>
        <dbReference type="ARBA" id="ARBA00004651"/>
    </source>
</evidence>
<dbReference type="Gene3D" id="1.20.1250.20">
    <property type="entry name" value="MFS general substrate transporter like domains"/>
    <property type="match status" value="1"/>
</dbReference>
<dbReference type="Proteomes" id="UP000199337">
    <property type="component" value="Unassembled WGS sequence"/>
</dbReference>
<feature type="transmembrane region" description="Helical" evidence="8">
    <location>
        <begin position="181"/>
        <end position="201"/>
    </location>
</feature>
<dbReference type="InterPro" id="IPR036259">
    <property type="entry name" value="MFS_trans_sf"/>
</dbReference>
<feature type="transmembrane region" description="Helical" evidence="8">
    <location>
        <begin position="93"/>
        <end position="112"/>
    </location>
</feature>
<keyword evidence="3" id="KW-0813">Transport</keyword>
<organism evidence="10 11">
    <name type="scientific">Desulfotruncus arcticus DSM 17038</name>
    <dbReference type="NCBI Taxonomy" id="1121424"/>
    <lineage>
        <taxon>Bacteria</taxon>
        <taxon>Bacillati</taxon>
        <taxon>Bacillota</taxon>
        <taxon>Clostridia</taxon>
        <taxon>Eubacteriales</taxon>
        <taxon>Desulfallaceae</taxon>
        <taxon>Desulfotruncus</taxon>
    </lineage>
</organism>
<protein>
    <submittedName>
        <fullName evidence="10">MFS transporter, YNFM family, putative membrane transport protein</fullName>
    </submittedName>
</protein>
<evidence type="ECO:0000259" key="9">
    <source>
        <dbReference type="PROSITE" id="PS50850"/>
    </source>
</evidence>
<dbReference type="InterPro" id="IPR020846">
    <property type="entry name" value="MFS_dom"/>
</dbReference>
<dbReference type="PANTHER" id="PTHR43271">
    <property type="entry name" value="BLL2771 PROTEIN"/>
    <property type="match status" value="1"/>
</dbReference>
<feature type="transmembrane region" description="Helical" evidence="8">
    <location>
        <begin position="383"/>
        <end position="401"/>
    </location>
</feature>
<evidence type="ECO:0000256" key="7">
    <source>
        <dbReference type="ARBA" id="ARBA00023136"/>
    </source>
</evidence>
<keyword evidence="4" id="KW-1003">Cell membrane</keyword>
<feature type="transmembrane region" description="Helical" evidence="8">
    <location>
        <begin position="147"/>
        <end position="169"/>
    </location>
</feature>
<dbReference type="Pfam" id="PF07690">
    <property type="entry name" value="MFS_1"/>
    <property type="match status" value="2"/>
</dbReference>
<dbReference type="RefSeq" id="WP_092474937.1">
    <property type="nucleotide sequence ID" value="NZ_FOOX01000023.1"/>
</dbReference>
<dbReference type="PROSITE" id="PS00216">
    <property type="entry name" value="SUGAR_TRANSPORT_1"/>
    <property type="match status" value="1"/>
</dbReference>
<comment type="subcellular location">
    <subcellularLocation>
        <location evidence="1">Cell membrane</location>
        <topology evidence="1">Multi-pass membrane protein</topology>
    </subcellularLocation>
</comment>
<name>A0A1I2YWK8_9FIRM</name>
<evidence type="ECO:0000313" key="11">
    <source>
        <dbReference type="Proteomes" id="UP000199337"/>
    </source>
</evidence>
<dbReference type="GO" id="GO:0005886">
    <property type="term" value="C:plasma membrane"/>
    <property type="evidence" value="ECO:0007669"/>
    <property type="project" value="UniProtKB-SubCell"/>
</dbReference>
<comment type="similarity">
    <text evidence="2">Belongs to the major facilitator superfamily.</text>
</comment>
<keyword evidence="5 8" id="KW-0812">Transmembrane</keyword>
<dbReference type="InterPro" id="IPR005829">
    <property type="entry name" value="Sugar_transporter_CS"/>
</dbReference>
<accession>A0A1I2YWK8</accession>
<gene>
    <name evidence="10" type="ORF">SAMN05660649_04625</name>
</gene>
<dbReference type="PROSITE" id="PS50850">
    <property type="entry name" value="MFS"/>
    <property type="match status" value="1"/>
</dbReference>
<feature type="transmembrane region" description="Helical" evidence="8">
    <location>
        <begin position="353"/>
        <end position="377"/>
    </location>
</feature>
<proteinExistence type="inferred from homology"/>
<feature type="transmembrane region" description="Helical" evidence="8">
    <location>
        <begin position="295"/>
        <end position="313"/>
    </location>
</feature>
<evidence type="ECO:0000256" key="5">
    <source>
        <dbReference type="ARBA" id="ARBA00022692"/>
    </source>
</evidence>
<dbReference type="GO" id="GO:0022857">
    <property type="term" value="F:transmembrane transporter activity"/>
    <property type="evidence" value="ECO:0007669"/>
    <property type="project" value="InterPro"/>
</dbReference>
<evidence type="ECO:0000256" key="4">
    <source>
        <dbReference type="ARBA" id="ARBA00022475"/>
    </source>
</evidence>
<feature type="domain" description="Major facilitator superfamily (MFS) profile" evidence="9">
    <location>
        <begin position="27"/>
        <end position="406"/>
    </location>
</feature>
<sequence>MTLLQADSSMKSKPEYFLPGSAIFWRATLALFIASFLTFANVYITQPLLPLLVEEFKVSPAASSLTISLTIFALGLTMLILGPVSDALGRRPVMLWTMALAAVPALLAPLVTSFNMLLLIRIAQGIFLAGLPSVAMAYLGEEFSPRALGLAVGLYISGNSIGGMSGRIISGMMADAYSWRMSFVVMGAIGVLGVIFFYYLLPPSKHFSPRPAGLKKSAADLLGHLKNPALLKAYGIAFVIMFSFVGIYNYITFRLSGPLYNLSPTALGWIFLTYLSGTVSSTVAGRFIDVVGNRAAVILGVSIALAGLLILAMPSLWVIIGGLLVFSFGFFATHAAASAWVNAKAVEARAGAMGLYLVFYYTGGSFGSTGLGFLWHYRGWPGVTAGVAAVLAVGLFLGFCLRENNNKHTNGG</sequence>
<dbReference type="CDD" id="cd17324">
    <property type="entry name" value="MFS_NepI_like"/>
    <property type="match status" value="1"/>
</dbReference>
<feature type="transmembrane region" description="Helical" evidence="8">
    <location>
        <begin position="118"/>
        <end position="140"/>
    </location>
</feature>
<feature type="transmembrane region" description="Helical" evidence="8">
    <location>
        <begin position="64"/>
        <end position="81"/>
    </location>
</feature>
<feature type="transmembrane region" description="Helical" evidence="8">
    <location>
        <begin position="233"/>
        <end position="251"/>
    </location>
</feature>
<dbReference type="InterPro" id="IPR011701">
    <property type="entry name" value="MFS"/>
</dbReference>
<dbReference type="PANTHER" id="PTHR43271:SF1">
    <property type="entry name" value="INNER MEMBRANE TRANSPORT PROTEIN YNFM"/>
    <property type="match status" value="1"/>
</dbReference>
<dbReference type="AlphaFoldDB" id="A0A1I2YWK8"/>
<dbReference type="EMBL" id="FOOX01000023">
    <property type="protein sequence ID" value="SFH29526.1"/>
    <property type="molecule type" value="Genomic_DNA"/>
</dbReference>
<dbReference type="SUPFAM" id="SSF103473">
    <property type="entry name" value="MFS general substrate transporter"/>
    <property type="match status" value="1"/>
</dbReference>